<comment type="caution">
    <text evidence="7">The sequence shown here is derived from an EMBL/GenBank/DDBJ whole genome shotgun (WGS) entry which is preliminary data.</text>
</comment>
<evidence type="ECO:0000313" key="7">
    <source>
        <dbReference type="EMBL" id="MBS7525490.1"/>
    </source>
</evidence>
<keyword evidence="3" id="KW-0520">NAD</keyword>
<dbReference type="InterPro" id="IPR006140">
    <property type="entry name" value="D-isomer_DH_NAD-bd"/>
</dbReference>
<dbReference type="EMBL" id="JAHBCL010000003">
    <property type="protein sequence ID" value="MBS7525490.1"/>
    <property type="molecule type" value="Genomic_DNA"/>
</dbReference>
<dbReference type="Proteomes" id="UP000746471">
    <property type="component" value="Unassembled WGS sequence"/>
</dbReference>
<feature type="domain" description="D-isomer specific 2-hydroxyacid dehydrogenase catalytic" evidence="5">
    <location>
        <begin position="46"/>
        <end position="315"/>
    </location>
</feature>
<dbReference type="InterPro" id="IPR036291">
    <property type="entry name" value="NAD(P)-bd_dom_sf"/>
</dbReference>
<comment type="similarity">
    <text evidence="1 4">Belongs to the D-isomer specific 2-hydroxyacid dehydrogenase family.</text>
</comment>
<evidence type="ECO:0000256" key="4">
    <source>
        <dbReference type="RuleBase" id="RU003719"/>
    </source>
</evidence>
<evidence type="ECO:0000259" key="6">
    <source>
        <dbReference type="Pfam" id="PF02826"/>
    </source>
</evidence>
<keyword evidence="2 4" id="KW-0560">Oxidoreductase</keyword>
<reference evidence="7 8" key="1">
    <citation type="submission" date="2021-05" db="EMBL/GenBank/DDBJ databases">
        <title>Fusibacter ferrireducens sp. nov., an anaerobic, sulfur- and Fe-reducing bacterium isolated from the mangrove sediment.</title>
        <authorList>
            <person name="Qiu D."/>
        </authorList>
    </citation>
    <scope>NUCLEOTIDE SEQUENCE [LARGE SCALE GENOMIC DNA]</scope>
    <source>
        <strain evidence="7 8">DSM 12116</strain>
    </source>
</reference>
<dbReference type="Gene3D" id="3.40.50.720">
    <property type="entry name" value="NAD(P)-binding Rossmann-like Domain"/>
    <property type="match status" value="2"/>
</dbReference>
<accession>A0ABS5PK09</accession>
<gene>
    <name evidence="7" type="ORF">KHM83_02220</name>
</gene>
<dbReference type="SUPFAM" id="SSF51735">
    <property type="entry name" value="NAD(P)-binding Rossmann-fold domains"/>
    <property type="match status" value="1"/>
</dbReference>
<evidence type="ECO:0000256" key="3">
    <source>
        <dbReference type="ARBA" id="ARBA00023027"/>
    </source>
</evidence>
<dbReference type="PROSITE" id="PS00671">
    <property type="entry name" value="D_2_HYDROXYACID_DH_3"/>
    <property type="match status" value="1"/>
</dbReference>
<evidence type="ECO:0000256" key="1">
    <source>
        <dbReference type="ARBA" id="ARBA00005854"/>
    </source>
</evidence>
<evidence type="ECO:0000313" key="8">
    <source>
        <dbReference type="Proteomes" id="UP000746471"/>
    </source>
</evidence>
<dbReference type="RefSeq" id="WP_213235280.1">
    <property type="nucleotide sequence ID" value="NZ_JAHBCL010000003.1"/>
</dbReference>
<dbReference type="InterPro" id="IPR006139">
    <property type="entry name" value="D-isomer_2_OHA_DH_cat_dom"/>
</dbReference>
<organism evidence="7 8">
    <name type="scientific">Fusibacter paucivorans</name>
    <dbReference type="NCBI Taxonomy" id="76009"/>
    <lineage>
        <taxon>Bacteria</taxon>
        <taxon>Bacillati</taxon>
        <taxon>Bacillota</taxon>
        <taxon>Clostridia</taxon>
        <taxon>Eubacteriales</taxon>
        <taxon>Eubacteriales Family XII. Incertae Sedis</taxon>
        <taxon>Fusibacter</taxon>
    </lineage>
</organism>
<dbReference type="Pfam" id="PF00389">
    <property type="entry name" value="2-Hacid_dh"/>
    <property type="match status" value="1"/>
</dbReference>
<protein>
    <submittedName>
        <fullName evidence="7">Phosphoglycerate dehydrogenase</fullName>
    </submittedName>
</protein>
<feature type="domain" description="D-isomer specific 2-hydroxyacid dehydrogenase NAD-binding" evidence="6">
    <location>
        <begin position="112"/>
        <end position="282"/>
    </location>
</feature>
<dbReference type="PANTHER" id="PTHR43333">
    <property type="entry name" value="2-HACID_DH_C DOMAIN-CONTAINING PROTEIN"/>
    <property type="match status" value="1"/>
</dbReference>
<dbReference type="CDD" id="cd12155">
    <property type="entry name" value="PGDH_1"/>
    <property type="match status" value="1"/>
</dbReference>
<name>A0ABS5PK09_9FIRM</name>
<dbReference type="SUPFAM" id="SSF52283">
    <property type="entry name" value="Formate/glycerate dehydrogenase catalytic domain-like"/>
    <property type="match status" value="1"/>
</dbReference>
<proteinExistence type="inferred from homology"/>
<dbReference type="PANTHER" id="PTHR43333:SF1">
    <property type="entry name" value="D-ISOMER SPECIFIC 2-HYDROXYACID DEHYDROGENASE NAD-BINDING DOMAIN-CONTAINING PROTEIN"/>
    <property type="match status" value="1"/>
</dbReference>
<sequence>MKKAIFTFDYGKEKMDQIRALGYEVQFAIESNHTDRESEGFEQLDSDAEILICYNPFDYLNFDQFPNLKLIQLSSIGVDQVPVEEVTARGIAVANNRGGYSIPIGEWIVYKMLSAYKLNRKLEKQRNERIWKMNSHVKELTERRVLFIGTGTIAQEAVKRLSGFDMVIAGVNTTGHAVEGFDEVHPISALETQLTIADFVIIAIPHTEKTTHLLNDAMLTAMRDDSVLINVARGAIIDEKALIKHLEFGKFASVSLDVVESEPLAEDHPFWQFEQVDITPHNSWISEKRNDRRFDIIYRNMKAYIEGTSLYNIVNFERGY</sequence>
<dbReference type="InterPro" id="IPR029753">
    <property type="entry name" value="D-isomer_DH_CS"/>
</dbReference>
<dbReference type="Pfam" id="PF02826">
    <property type="entry name" value="2-Hacid_dh_C"/>
    <property type="match status" value="1"/>
</dbReference>
<evidence type="ECO:0000256" key="2">
    <source>
        <dbReference type="ARBA" id="ARBA00023002"/>
    </source>
</evidence>
<evidence type="ECO:0000259" key="5">
    <source>
        <dbReference type="Pfam" id="PF00389"/>
    </source>
</evidence>
<keyword evidence="8" id="KW-1185">Reference proteome</keyword>